<dbReference type="GO" id="GO:0060271">
    <property type="term" value="P:cilium assembly"/>
    <property type="evidence" value="ECO:0007669"/>
    <property type="project" value="TreeGrafter"/>
</dbReference>
<evidence type="ECO:0000256" key="3">
    <source>
        <dbReference type="ARBA" id="ARBA00022794"/>
    </source>
</evidence>
<keyword evidence="4" id="KW-0206">Cytoskeleton</keyword>
<dbReference type="InterPro" id="IPR010796">
    <property type="entry name" value="C2_B9-type_dom"/>
</dbReference>
<dbReference type="PROSITE" id="PS51381">
    <property type="entry name" value="C2_B9"/>
    <property type="match status" value="1"/>
</dbReference>
<evidence type="ECO:0000256" key="7">
    <source>
        <dbReference type="ARBA" id="ARBA00039272"/>
    </source>
</evidence>
<dbReference type="OrthoDB" id="184109at2759"/>
<name>A0A6V7WC85_MELEN</name>
<dbReference type="Proteomes" id="UP000580250">
    <property type="component" value="Unassembled WGS sequence"/>
</dbReference>
<comment type="caution">
    <text evidence="8">The sequence shown here is derived from an EMBL/GenBank/DDBJ whole genome shotgun (WGS) entry which is preliminary data.</text>
</comment>
<keyword evidence="3" id="KW-0970">Cilium biogenesis/degradation</keyword>
<evidence type="ECO:0000256" key="2">
    <source>
        <dbReference type="ARBA" id="ARBA00022490"/>
    </source>
</evidence>
<gene>
    <name evidence="8" type="ORF">MENT_LOCUS36962</name>
</gene>
<keyword evidence="2" id="KW-0963">Cytoplasm</keyword>
<evidence type="ECO:0000256" key="6">
    <source>
        <dbReference type="ARBA" id="ARBA00038411"/>
    </source>
</evidence>
<evidence type="ECO:0000313" key="8">
    <source>
        <dbReference type="EMBL" id="CAD2184596.1"/>
    </source>
</evidence>
<reference evidence="8 9" key="1">
    <citation type="submission" date="2020-08" db="EMBL/GenBank/DDBJ databases">
        <authorList>
            <person name="Koutsovoulos G."/>
            <person name="Danchin GJ E."/>
        </authorList>
    </citation>
    <scope>NUCLEOTIDE SEQUENCE [LARGE SCALE GENOMIC DNA]</scope>
</reference>
<dbReference type="PANTHER" id="PTHR12968">
    <property type="entry name" value="B9 DOMAIN-CONTAINING"/>
    <property type="match status" value="1"/>
</dbReference>
<organism evidence="8 9">
    <name type="scientific">Meloidogyne enterolobii</name>
    <name type="common">Root-knot nematode worm</name>
    <name type="synonym">Meloidogyne mayaguensis</name>
    <dbReference type="NCBI Taxonomy" id="390850"/>
    <lineage>
        <taxon>Eukaryota</taxon>
        <taxon>Metazoa</taxon>
        <taxon>Ecdysozoa</taxon>
        <taxon>Nematoda</taxon>
        <taxon>Chromadorea</taxon>
        <taxon>Rhabditida</taxon>
        <taxon>Tylenchina</taxon>
        <taxon>Tylenchomorpha</taxon>
        <taxon>Tylenchoidea</taxon>
        <taxon>Meloidogynidae</taxon>
        <taxon>Meloidogyninae</taxon>
        <taxon>Meloidogyne</taxon>
    </lineage>
</organism>
<dbReference type="AlphaFoldDB" id="A0A6V7WC85"/>
<accession>A0A6V7WC85</accession>
<comment type="similarity">
    <text evidence="6">Belongs to the B9D family.</text>
</comment>
<evidence type="ECO:0000256" key="5">
    <source>
        <dbReference type="ARBA" id="ARBA00023273"/>
    </source>
</evidence>
<evidence type="ECO:0000256" key="1">
    <source>
        <dbReference type="ARBA" id="ARBA00004120"/>
    </source>
</evidence>
<protein>
    <recommendedName>
        <fullName evidence="7">B9 domain-containing protein 2</fullName>
    </recommendedName>
</protein>
<dbReference type="GO" id="GO:0036038">
    <property type="term" value="C:MKS complex"/>
    <property type="evidence" value="ECO:0007669"/>
    <property type="project" value="TreeGrafter"/>
</dbReference>
<dbReference type="PANTHER" id="PTHR12968:SF2">
    <property type="entry name" value="B9 DOMAIN-CONTAINING PROTEIN 2"/>
    <property type="match status" value="1"/>
</dbReference>
<sequence length="189" mass="21282">MAAEIHIIGQIESAYGFGDNRVACRWSLHCGGGWRVIEGEVEGQTHTDLPESERAYFAHPIDVHLATRTIQGKFKLKLKKIFSLKGWPRILVEVWHYDKYGRHSISGYGNCFVPSSPGEHKVECHCWRPKGNFREELTRSFIGGGLQLRSANILLDPVQSAQLRTVAAGTVEMRLGIITRHLDKFGILC</sequence>
<evidence type="ECO:0000313" key="9">
    <source>
        <dbReference type="Proteomes" id="UP000580250"/>
    </source>
</evidence>
<proteinExistence type="inferred from homology"/>
<evidence type="ECO:0000256" key="4">
    <source>
        <dbReference type="ARBA" id="ARBA00023212"/>
    </source>
</evidence>
<keyword evidence="5" id="KW-0966">Cell projection</keyword>
<dbReference type="Pfam" id="PF07162">
    <property type="entry name" value="B9-C2"/>
    <property type="match status" value="1"/>
</dbReference>
<dbReference type="EMBL" id="CAJEWN010000508">
    <property type="protein sequence ID" value="CAD2184596.1"/>
    <property type="molecule type" value="Genomic_DNA"/>
</dbReference>
<comment type="subcellular location">
    <subcellularLocation>
        <location evidence="1">Cytoplasm</location>
        <location evidence="1">Cytoskeleton</location>
        <location evidence="1">Cilium basal body</location>
    </subcellularLocation>
</comment>